<protein>
    <submittedName>
        <fullName evidence="1">Uncharacterized protein</fullName>
    </submittedName>
</protein>
<dbReference type="Proteomes" id="UP000595437">
    <property type="component" value="Chromosome 2"/>
</dbReference>
<dbReference type="EMBL" id="CP045891">
    <property type="protein sequence ID" value="QQP58051.1"/>
    <property type="molecule type" value="Genomic_DNA"/>
</dbReference>
<name>A0A7T8KLC7_CALRO</name>
<organism evidence="1 2">
    <name type="scientific">Caligus rogercresseyi</name>
    <name type="common">Sea louse</name>
    <dbReference type="NCBI Taxonomy" id="217165"/>
    <lineage>
        <taxon>Eukaryota</taxon>
        <taxon>Metazoa</taxon>
        <taxon>Ecdysozoa</taxon>
        <taxon>Arthropoda</taxon>
        <taxon>Crustacea</taxon>
        <taxon>Multicrustacea</taxon>
        <taxon>Hexanauplia</taxon>
        <taxon>Copepoda</taxon>
        <taxon>Siphonostomatoida</taxon>
        <taxon>Caligidae</taxon>
        <taxon>Caligus</taxon>
    </lineage>
</organism>
<feature type="non-terminal residue" evidence="1">
    <location>
        <position position="1"/>
    </location>
</feature>
<proteinExistence type="predicted"/>
<dbReference type="OrthoDB" id="411823at2759"/>
<keyword evidence="2" id="KW-1185">Reference proteome</keyword>
<accession>A0A7T8KLC7</accession>
<reference evidence="2" key="1">
    <citation type="submission" date="2021-01" db="EMBL/GenBank/DDBJ databases">
        <title>Caligus Genome Assembly.</title>
        <authorList>
            <person name="Gallardo-Escarate C."/>
        </authorList>
    </citation>
    <scope>NUCLEOTIDE SEQUENCE [LARGE SCALE GENOMIC DNA]</scope>
</reference>
<feature type="non-terminal residue" evidence="1">
    <location>
        <position position="116"/>
    </location>
</feature>
<sequence length="116" mass="13233">TKIEHPLKWFDHLSRGHQQYLDKYIKVNDIPTPPPSVPFWSETLGYEVKHVWCIHDFDLVGYTDGSKIDGQTGAGWALTRGDIVLDQRTLKLKAINTVYQAEVEAIRNLASNLRGE</sequence>
<dbReference type="AlphaFoldDB" id="A0A7T8KLC7"/>
<gene>
    <name evidence="1" type="ORF">FKW44_003245</name>
</gene>
<evidence type="ECO:0000313" key="1">
    <source>
        <dbReference type="EMBL" id="QQP58051.1"/>
    </source>
</evidence>
<evidence type="ECO:0000313" key="2">
    <source>
        <dbReference type="Proteomes" id="UP000595437"/>
    </source>
</evidence>